<evidence type="ECO:0000256" key="1">
    <source>
        <dbReference type="SAM" id="Phobius"/>
    </source>
</evidence>
<sequence length="438" mass="51622">MEFFPALYFGLLLLFNILRKRRLFSVANLLLSLYSLGSVCFIILYNRVHFNLYADASIYYLLALSLFIIPHLYFDENKIVFKKTDLSSPKIRIAFYVFFISQIICILYLLPVVFQSFSGNILENRLMVNRGEWGTGGYMALFISLLGSAWPLSFTMFFFNLANGSRLSICIMFLFCSTFGVVYGLAHVGRSGVTYWVMCLFFNYLFFRPVIRYRIQEYRAVFRKWRISKRLTIFASLIFFVIFVLITVGRNLDDHSVNDSHSGIFFHFVTYFGQTYGNFNDYYKKNWLASEIYYGKYNGSLFCGILEQFNIIKPYNHNEVLSEVLFHHYRSRLQPGTFNTLLKEISIDFGLWNSFIIYIAYFLICIRMILKRKGKWDLSQILLYSFAFSVPYNGYFFFSYGSSLSNATAIYYIFGYFLARRYLKVQFVEGKQKNFAFN</sequence>
<feature type="transmembrane region" description="Helical" evidence="1">
    <location>
        <begin position="192"/>
        <end position="211"/>
    </location>
</feature>
<gene>
    <name evidence="2" type="ORF">dnm_097080</name>
</gene>
<feature type="transmembrane region" description="Helical" evidence="1">
    <location>
        <begin position="166"/>
        <end position="186"/>
    </location>
</feature>
<dbReference type="KEGG" id="dmm:dnm_097080"/>
<accession>A0A975BXI9</accession>
<keyword evidence="1" id="KW-0472">Membrane</keyword>
<reference evidence="2" key="1">
    <citation type="journal article" date="2021" name="Microb. Physiol.">
        <title>Proteogenomic Insights into the Physiology of Marine, Sulfate-Reducing, Filamentous Desulfonema limicola and Desulfonema magnum.</title>
        <authorList>
            <person name="Schnaars V."/>
            <person name="Wohlbrand L."/>
            <person name="Scheve S."/>
            <person name="Hinrichs C."/>
            <person name="Reinhardt R."/>
            <person name="Rabus R."/>
        </authorList>
    </citation>
    <scope>NUCLEOTIDE SEQUENCE</scope>
    <source>
        <strain evidence="2">4be13</strain>
    </source>
</reference>
<dbReference type="Proteomes" id="UP000663722">
    <property type="component" value="Chromosome"/>
</dbReference>
<protein>
    <recommendedName>
        <fullName evidence="4">Oligosaccharide repeat unit polymerase</fullName>
    </recommendedName>
</protein>
<feature type="transmembrane region" description="Helical" evidence="1">
    <location>
        <begin position="137"/>
        <end position="159"/>
    </location>
</feature>
<dbReference type="AlphaFoldDB" id="A0A975BXI9"/>
<dbReference type="EMBL" id="CP061800">
    <property type="protein sequence ID" value="QTA93604.1"/>
    <property type="molecule type" value="Genomic_DNA"/>
</dbReference>
<proteinExistence type="predicted"/>
<feature type="transmembrane region" description="Helical" evidence="1">
    <location>
        <begin position="23"/>
        <end position="45"/>
    </location>
</feature>
<feature type="transmembrane region" description="Helical" evidence="1">
    <location>
        <begin position="349"/>
        <end position="369"/>
    </location>
</feature>
<feature type="transmembrane region" description="Helical" evidence="1">
    <location>
        <begin position="404"/>
        <end position="423"/>
    </location>
</feature>
<keyword evidence="3" id="KW-1185">Reference proteome</keyword>
<evidence type="ECO:0000313" key="3">
    <source>
        <dbReference type="Proteomes" id="UP000663722"/>
    </source>
</evidence>
<keyword evidence="1" id="KW-0812">Transmembrane</keyword>
<organism evidence="2 3">
    <name type="scientific">Desulfonema magnum</name>
    <dbReference type="NCBI Taxonomy" id="45655"/>
    <lineage>
        <taxon>Bacteria</taxon>
        <taxon>Pseudomonadati</taxon>
        <taxon>Thermodesulfobacteriota</taxon>
        <taxon>Desulfobacteria</taxon>
        <taxon>Desulfobacterales</taxon>
        <taxon>Desulfococcaceae</taxon>
        <taxon>Desulfonema</taxon>
    </lineage>
</organism>
<evidence type="ECO:0008006" key="4">
    <source>
        <dbReference type="Google" id="ProtNLM"/>
    </source>
</evidence>
<feature type="transmembrane region" description="Helical" evidence="1">
    <location>
        <begin position="57"/>
        <end position="74"/>
    </location>
</feature>
<feature type="transmembrane region" description="Helical" evidence="1">
    <location>
        <begin position="231"/>
        <end position="249"/>
    </location>
</feature>
<keyword evidence="1" id="KW-1133">Transmembrane helix</keyword>
<evidence type="ECO:0000313" key="2">
    <source>
        <dbReference type="EMBL" id="QTA93604.1"/>
    </source>
</evidence>
<name>A0A975BXI9_9BACT</name>
<feature type="transmembrane region" description="Helical" evidence="1">
    <location>
        <begin position="95"/>
        <end position="117"/>
    </location>
</feature>